<evidence type="ECO:0008006" key="4">
    <source>
        <dbReference type="Google" id="ProtNLM"/>
    </source>
</evidence>
<comment type="caution">
    <text evidence="2">The sequence shown here is derived from an EMBL/GenBank/DDBJ whole genome shotgun (WGS) entry which is preliminary data.</text>
</comment>
<evidence type="ECO:0000256" key="1">
    <source>
        <dbReference type="SAM" id="MobiDB-lite"/>
    </source>
</evidence>
<evidence type="ECO:0000313" key="3">
    <source>
        <dbReference type="Proteomes" id="UP000289738"/>
    </source>
</evidence>
<protein>
    <recommendedName>
        <fullName evidence="4">Reverse transcriptase zinc-binding domain-containing protein</fullName>
    </recommendedName>
</protein>
<proteinExistence type="predicted"/>
<name>A0A445A6D3_ARAHY</name>
<gene>
    <name evidence="2" type="ORF">Ahy_B03g067255</name>
</gene>
<feature type="region of interest" description="Disordered" evidence="1">
    <location>
        <begin position="99"/>
        <end position="118"/>
    </location>
</feature>
<organism evidence="2 3">
    <name type="scientific">Arachis hypogaea</name>
    <name type="common">Peanut</name>
    <dbReference type="NCBI Taxonomy" id="3818"/>
    <lineage>
        <taxon>Eukaryota</taxon>
        <taxon>Viridiplantae</taxon>
        <taxon>Streptophyta</taxon>
        <taxon>Embryophyta</taxon>
        <taxon>Tracheophyta</taxon>
        <taxon>Spermatophyta</taxon>
        <taxon>Magnoliopsida</taxon>
        <taxon>eudicotyledons</taxon>
        <taxon>Gunneridae</taxon>
        <taxon>Pentapetalae</taxon>
        <taxon>rosids</taxon>
        <taxon>fabids</taxon>
        <taxon>Fabales</taxon>
        <taxon>Fabaceae</taxon>
        <taxon>Papilionoideae</taxon>
        <taxon>50 kb inversion clade</taxon>
        <taxon>dalbergioids sensu lato</taxon>
        <taxon>Dalbergieae</taxon>
        <taxon>Pterocarpus clade</taxon>
        <taxon>Arachis</taxon>
    </lineage>
</organism>
<reference evidence="2 3" key="1">
    <citation type="submission" date="2019-01" db="EMBL/GenBank/DDBJ databases">
        <title>Sequencing of cultivated peanut Arachis hypogaea provides insights into genome evolution and oil improvement.</title>
        <authorList>
            <person name="Chen X."/>
        </authorList>
    </citation>
    <scope>NUCLEOTIDE SEQUENCE [LARGE SCALE GENOMIC DNA]</scope>
    <source>
        <strain evidence="3">cv. Fuhuasheng</strain>
        <tissue evidence="2">Leaves</tissue>
    </source>
</reference>
<sequence length="118" mass="13393">MRESISGGSSNLWKALQKLWPQIQKGVIHRIGNGQNTKFWTDSWLHMDGCLLDYKDPNTNIDGINALVSDLVDDTGEWRYDELKNLVTEESFLQIVAMPAPRRTDPPDSIAWKHSPDG</sequence>
<keyword evidence="3" id="KW-1185">Reference proteome</keyword>
<accession>A0A445A6D3</accession>
<dbReference type="Proteomes" id="UP000289738">
    <property type="component" value="Chromosome B03"/>
</dbReference>
<dbReference type="EMBL" id="SDMP01000013">
    <property type="protein sequence ID" value="RYR21968.1"/>
    <property type="molecule type" value="Genomic_DNA"/>
</dbReference>
<evidence type="ECO:0000313" key="2">
    <source>
        <dbReference type="EMBL" id="RYR21968.1"/>
    </source>
</evidence>
<dbReference type="AlphaFoldDB" id="A0A445A6D3"/>